<dbReference type="EMBL" id="JAAAIP010000081">
    <property type="protein sequence ID" value="KAG0326472.1"/>
    <property type="molecule type" value="Genomic_DNA"/>
</dbReference>
<accession>A0A9P6RSE6</accession>
<dbReference type="Proteomes" id="UP000738325">
    <property type="component" value="Unassembled WGS sequence"/>
</dbReference>
<evidence type="ECO:0000313" key="3">
    <source>
        <dbReference type="Proteomes" id="UP000738325"/>
    </source>
</evidence>
<feature type="region of interest" description="Disordered" evidence="1">
    <location>
        <begin position="72"/>
        <end position="98"/>
    </location>
</feature>
<comment type="caution">
    <text evidence="2">The sequence shown here is derived from an EMBL/GenBank/DDBJ whole genome shotgun (WGS) entry which is preliminary data.</text>
</comment>
<evidence type="ECO:0000256" key="1">
    <source>
        <dbReference type="SAM" id="MobiDB-lite"/>
    </source>
</evidence>
<gene>
    <name evidence="2" type="ORF">BGZ99_009504</name>
</gene>
<organism evidence="2 3">
    <name type="scientific">Dissophora globulifera</name>
    <dbReference type="NCBI Taxonomy" id="979702"/>
    <lineage>
        <taxon>Eukaryota</taxon>
        <taxon>Fungi</taxon>
        <taxon>Fungi incertae sedis</taxon>
        <taxon>Mucoromycota</taxon>
        <taxon>Mortierellomycotina</taxon>
        <taxon>Mortierellomycetes</taxon>
        <taxon>Mortierellales</taxon>
        <taxon>Mortierellaceae</taxon>
        <taxon>Dissophora</taxon>
    </lineage>
</organism>
<name>A0A9P6RSE6_9FUNG</name>
<reference evidence="2" key="1">
    <citation type="journal article" date="2020" name="Fungal Divers.">
        <title>Resolving the Mortierellaceae phylogeny through synthesis of multi-gene phylogenetics and phylogenomics.</title>
        <authorList>
            <person name="Vandepol N."/>
            <person name="Liber J."/>
            <person name="Desiro A."/>
            <person name="Na H."/>
            <person name="Kennedy M."/>
            <person name="Barry K."/>
            <person name="Grigoriev I.V."/>
            <person name="Miller A.N."/>
            <person name="O'Donnell K."/>
            <person name="Stajich J.E."/>
            <person name="Bonito G."/>
        </authorList>
    </citation>
    <scope>NUCLEOTIDE SEQUENCE</scope>
    <source>
        <strain evidence="2">REB-010B</strain>
    </source>
</reference>
<keyword evidence="3" id="KW-1185">Reference proteome</keyword>
<sequence>MATTKSCLNANLPSTVDLNSDDSPWLSSYRALCSKDEDDHWEIFLSAKPTTVFAAMPQNLAATIASSVQSSRDTINGPIRKGLSDNRRQHHSSTSVTSDDAFSTSLSIESLLSLAITGNSDGFDEIYLEPENLGSRWSQAICNIGFSCIDYFTRMTDEPMTEKSLVQNVCNVHRCKPVITPMALEPDEAKPNTEDDPIADWTAALSGRRTATVERRRALSRTVSQESGISDHWYGAMDRLSRWDDAA</sequence>
<dbReference type="OrthoDB" id="2444808at2759"/>
<protein>
    <submittedName>
        <fullName evidence="2">Uncharacterized protein</fullName>
    </submittedName>
</protein>
<dbReference type="AlphaFoldDB" id="A0A9P6RSE6"/>
<evidence type="ECO:0000313" key="2">
    <source>
        <dbReference type="EMBL" id="KAG0326472.1"/>
    </source>
</evidence>
<proteinExistence type="predicted"/>